<evidence type="ECO:0000313" key="1">
    <source>
        <dbReference type="EMBL" id="GIX70459.1"/>
    </source>
</evidence>
<organism evidence="1 2">
    <name type="scientific">Caerostris extrusa</name>
    <name type="common">Bark spider</name>
    <name type="synonym">Caerostris bankana</name>
    <dbReference type="NCBI Taxonomy" id="172846"/>
    <lineage>
        <taxon>Eukaryota</taxon>
        <taxon>Metazoa</taxon>
        <taxon>Ecdysozoa</taxon>
        <taxon>Arthropoda</taxon>
        <taxon>Chelicerata</taxon>
        <taxon>Arachnida</taxon>
        <taxon>Araneae</taxon>
        <taxon>Araneomorphae</taxon>
        <taxon>Entelegynae</taxon>
        <taxon>Araneoidea</taxon>
        <taxon>Araneidae</taxon>
        <taxon>Caerostris</taxon>
    </lineage>
</organism>
<accession>A0AAV4MEM8</accession>
<reference evidence="1 2" key="1">
    <citation type="submission" date="2021-06" db="EMBL/GenBank/DDBJ databases">
        <title>Caerostris extrusa draft genome.</title>
        <authorList>
            <person name="Kono N."/>
            <person name="Arakawa K."/>
        </authorList>
    </citation>
    <scope>NUCLEOTIDE SEQUENCE [LARGE SCALE GENOMIC DNA]</scope>
</reference>
<proteinExistence type="predicted"/>
<protein>
    <submittedName>
        <fullName evidence="1">Uncharacterized protein</fullName>
    </submittedName>
</protein>
<name>A0AAV4MEM8_CAEEX</name>
<sequence>MNVPKVFNAEDGFNTEDGHNWFYVASYDAQLKQRAGKMEPKKKDKNIVYNKKFSSLLKMFCSNVFKQFVFSGSSTRCKKHGSECCWLI</sequence>
<gene>
    <name evidence="1" type="ORF">CEXT_347761</name>
</gene>
<dbReference type="EMBL" id="BPLR01002144">
    <property type="protein sequence ID" value="GIX70459.1"/>
    <property type="molecule type" value="Genomic_DNA"/>
</dbReference>
<keyword evidence="2" id="KW-1185">Reference proteome</keyword>
<dbReference type="AlphaFoldDB" id="A0AAV4MEM8"/>
<dbReference type="Proteomes" id="UP001054945">
    <property type="component" value="Unassembled WGS sequence"/>
</dbReference>
<evidence type="ECO:0000313" key="2">
    <source>
        <dbReference type="Proteomes" id="UP001054945"/>
    </source>
</evidence>
<comment type="caution">
    <text evidence="1">The sequence shown here is derived from an EMBL/GenBank/DDBJ whole genome shotgun (WGS) entry which is preliminary data.</text>
</comment>